<feature type="domain" description="UDP-glucose/GDP-mannose dehydrogenase C-terminal" evidence="4">
    <location>
        <begin position="332"/>
        <end position="428"/>
    </location>
</feature>
<dbReference type="AlphaFoldDB" id="A0A512C2W5"/>
<dbReference type="EMBL" id="BJYU01000207">
    <property type="protein sequence ID" value="GEO18552.1"/>
    <property type="molecule type" value="Genomic_DNA"/>
</dbReference>
<sequence length="428" mass="46258">MNILAAQKSTSSEALTEFQTIAVIGLGYVGLPAAAMFARAGARVIGVDVDQHVVAALNAGNTTIVEPGLAELVREQVSTGRLTGATEPPPADAFVIAVPTPFQQDGAHSPDISYVEAAVRRLATVLQPGNLVILESTSPVGTTQHVIEVIRSVRPDLELLGVNGEGDIDIAYSPERVIPGRTMVEITSNARVIGGVTPRATQRASRLYRMFVQGECLLTNDRTAEMVKLTENTFRDVNIALANELSLICDRFGIDVWEVISLANRHPRVSILSPGPGVGGHCISIDPWFIVSQAPDLARLIRTAREVNDAKPAFVVRKVQEAMLERPNSRIACLGLTYKPDIDDFRESPALHIALSLSASWIGRVVAADPYATLLPQRDSRGDALIIKPLDEAIDTSDIIVPLVGHQEYQRIQVPKNKIIVDTIGLWC</sequence>
<dbReference type="SMART" id="SM00984">
    <property type="entry name" value="UDPG_MGDP_dh_C"/>
    <property type="match status" value="1"/>
</dbReference>
<proteinExistence type="inferred from homology"/>
<evidence type="ECO:0000256" key="2">
    <source>
        <dbReference type="ARBA" id="ARBA00023027"/>
    </source>
</evidence>
<dbReference type="InterPro" id="IPR036291">
    <property type="entry name" value="NAD(P)-bd_dom_sf"/>
</dbReference>
<dbReference type="SUPFAM" id="SSF51735">
    <property type="entry name" value="NAD(P)-binding Rossmann-fold domains"/>
    <property type="match status" value="1"/>
</dbReference>
<dbReference type="NCBIfam" id="NF008286">
    <property type="entry name" value="PRK11064.1"/>
    <property type="match status" value="1"/>
</dbReference>
<dbReference type="InterPro" id="IPR014027">
    <property type="entry name" value="UDP-Glc/GDP-Man_DH_C"/>
</dbReference>
<dbReference type="PANTHER" id="PTHR43491">
    <property type="entry name" value="UDP-N-ACETYL-D-MANNOSAMINE DEHYDROGENASE"/>
    <property type="match status" value="1"/>
</dbReference>
<dbReference type="InterPro" id="IPR001732">
    <property type="entry name" value="UDP-Glc/GDP-Man_DH_N"/>
</dbReference>
<comment type="similarity">
    <text evidence="3">Belongs to the UDP-glucose/GDP-mannose dehydrogenase family.</text>
</comment>
<dbReference type="PANTHER" id="PTHR43491:SF1">
    <property type="entry name" value="UDP-N-ACETYL-D-MANNOSAMINE DEHYDROGENASE"/>
    <property type="match status" value="1"/>
</dbReference>
<keyword evidence="1" id="KW-0560">Oxidoreductase</keyword>
<dbReference type="GO" id="GO:0016616">
    <property type="term" value="F:oxidoreductase activity, acting on the CH-OH group of donors, NAD or NADP as acceptor"/>
    <property type="evidence" value="ECO:0007669"/>
    <property type="project" value="InterPro"/>
</dbReference>
<dbReference type="InterPro" id="IPR036220">
    <property type="entry name" value="UDP-Glc/GDP-Man_DH_C_sf"/>
</dbReference>
<protein>
    <submittedName>
        <fullName evidence="5">UDP-N-acetyl-D-mannosamine dehydrogenase</fullName>
    </submittedName>
</protein>
<keyword evidence="2" id="KW-0520">NAD</keyword>
<dbReference type="PIRSF" id="PIRSF000124">
    <property type="entry name" value="UDPglc_GDPman_dh"/>
    <property type="match status" value="1"/>
</dbReference>
<dbReference type="GO" id="GO:0016628">
    <property type="term" value="F:oxidoreductase activity, acting on the CH-CH group of donors, NAD or NADP as acceptor"/>
    <property type="evidence" value="ECO:0007669"/>
    <property type="project" value="InterPro"/>
</dbReference>
<evidence type="ECO:0000313" key="6">
    <source>
        <dbReference type="Proteomes" id="UP000321085"/>
    </source>
</evidence>
<gene>
    <name evidence="5" type="primary">wecC</name>
    <name evidence="5" type="ORF">MAE02_62480</name>
</gene>
<accession>A0A512C2W5</accession>
<evidence type="ECO:0000256" key="1">
    <source>
        <dbReference type="ARBA" id="ARBA00023002"/>
    </source>
</evidence>
<dbReference type="Proteomes" id="UP000321085">
    <property type="component" value="Unassembled WGS sequence"/>
</dbReference>
<dbReference type="GO" id="GO:0051287">
    <property type="term" value="F:NAD binding"/>
    <property type="evidence" value="ECO:0007669"/>
    <property type="project" value="InterPro"/>
</dbReference>
<dbReference type="NCBIfam" id="TIGR03026">
    <property type="entry name" value="NDP-sugDHase"/>
    <property type="match status" value="1"/>
</dbReference>
<dbReference type="RefSeq" id="WP_147023072.1">
    <property type="nucleotide sequence ID" value="NZ_BJYU01000207.1"/>
</dbReference>
<evidence type="ECO:0000259" key="4">
    <source>
        <dbReference type="SMART" id="SM00984"/>
    </source>
</evidence>
<evidence type="ECO:0000256" key="3">
    <source>
        <dbReference type="PIRNR" id="PIRNR000124"/>
    </source>
</evidence>
<evidence type="ECO:0000313" key="5">
    <source>
        <dbReference type="EMBL" id="GEO18552.1"/>
    </source>
</evidence>
<name>A0A512C2W5_9HYPH</name>
<dbReference type="InterPro" id="IPR028359">
    <property type="entry name" value="UDP_ManNAc/GlcNAc_DH"/>
</dbReference>
<dbReference type="Gene3D" id="3.40.50.720">
    <property type="entry name" value="NAD(P)-binding Rossmann-like Domain"/>
    <property type="match status" value="2"/>
</dbReference>
<dbReference type="PIRSF" id="PIRSF500136">
    <property type="entry name" value="UDP_ManNAc_DH"/>
    <property type="match status" value="1"/>
</dbReference>
<dbReference type="InterPro" id="IPR008927">
    <property type="entry name" value="6-PGluconate_DH-like_C_sf"/>
</dbReference>
<dbReference type="Pfam" id="PF03721">
    <property type="entry name" value="UDPG_MGDP_dh_N"/>
    <property type="match status" value="1"/>
</dbReference>
<dbReference type="Pfam" id="PF00984">
    <property type="entry name" value="UDPG_MGDP_dh"/>
    <property type="match status" value="1"/>
</dbReference>
<reference evidence="5 6" key="1">
    <citation type="submission" date="2019-07" db="EMBL/GenBank/DDBJ databases">
        <title>Whole genome shotgun sequence of Microvirga aerophila NBRC 106136.</title>
        <authorList>
            <person name="Hosoyama A."/>
            <person name="Uohara A."/>
            <person name="Ohji S."/>
            <person name="Ichikawa N."/>
        </authorList>
    </citation>
    <scope>NUCLEOTIDE SEQUENCE [LARGE SCALE GENOMIC DNA]</scope>
    <source>
        <strain evidence="5 6">NBRC 106136</strain>
    </source>
</reference>
<dbReference type="Pfam" id="PF03720">
    <property type="entry name" value="UDPG_MGDP_dh_C"/>
    <property type="match status" value="1"/>
</dbReference>
<dbReference type="SUPFAM" id="SSF52413">
    <property type="entry name" value="UDP-glucose/GDP-mannose dehydrogenase C-terminal domain"/>
    <property type="match status" value="1"/>
</dbReference>
<dbReference type="Gene3D" id="1.20.5.100">
    <property type="entry name" value="Cytochrome c1, transmembrane anchor, C-terminal"/>
    <property type="match status" value="1"/>
</dbReference>
<dbReference type="SUPFAM" id="SSF48179">
    <property type="entry name" value="6-phosphogluconate dehydrogenase C-terminal domain-like"/>
    <property type="match status" value="1"/>
</dbReference>
<dbReference type="InterPro" id="IPR017476">
    <property type="entry name" value="UDP-Glc/GDP-Man"/>
</dbReference>
<organism evidence="5 6">
    <name type="scientific">Microvirga aerophila</name>
    <dbReference type="NCBI Taxonomy" id="670291"/>
    <lineage>
        <taxon>Bacteria</taxon>
        <taxon>Pseudomonadati</taxon>
        <taxon>Pseudomonadota</taxon>
        <taxon>Alphaproteobacteria</taxon>
        <taxon>Hyphomicrobiales</taxon>
        <taxon>Methylobacteriaceae</taxon>
        <taxon>Microvirga</taxon>
    </lineage>
</organism>
<keyword evidence="6" id="KW-1185">Reference proteome</keyword>
<comment type="caution">
    <text evidence="5">The sequence shown here is derived from an EMBL/GenBank/DDBJ whole genome shotgun (WGS) entry which is preliminary data.</text>
</comment>
<dbReference type="GO" id="GO:0000271">
    <property type="term" value="P:polysaccharide biosynthetic process"/>
    <property type="evidence" value="ECO:0007669"/>
    <property type="project" value="InterPro"/>
</dbReference>
<dbReference type="InterPro" id="IPR014026">
    <property type="entry name" value="UDP-Glc/GDP-Man_DH_dimer"/>
</dbReference>